<dbReference type="EMBL" id="QFWV02000006">
    <property type="protein sequence ID" value="RKF06651.1"/>
    <property type="molecule type" value="Genomic_DNA"/>
</dbReference>
<evidence type="ECO:0000313" key="3">
    <source>
        <dbReference type="Proteomes" id="UP000246132"/>
    </source>
</evidence>
<evidence type="ECO:0000313" key="2">
    <source>
        <dbReference type="EMBL" id="RKF06651.1"/>
    </source>
</evidence>
<dbReference type="OrthoDB" id="199084at2"/>
<reference evidence="2 3" key="1">
    <citation type="journal article" date="2018" name="Int. J. Syst. Bacteriol.">
        <title>Oceaniradius stylonemae gen. nov., sp. nov., isolated from a red alga, Stylonema cornu-cervi.</title>
        <authorList>
            <person name="Jeong S."/>
        </authorList>
    </citation>
    <scope>NUCLEOTIDE SEQUENCE [LARGE SCALE GENOMIC DNA]</scope>
    <source>
        <strain evidence="2 3">StC1</strain>
    </source>
</reference>
<dbReference type="AlphaFoldDB" id="A0A3A8ALP6"/>
<feature type="chain" id="PRO_5018735923" evidence="1">
    <location>
        <begin position="22"/>
        <end position="244"/>
    </location>
</feature>
<name>A0A3A8ALP6_9HYPH</name>
<feature type="signal peptide" evidence="1">
    <location>
        <begin position="1"/>
        <end position="21"/>
    </location>
</feature>
<evidence type="ECO:0000256" key="1">
    <source>
        <dbReference type="SAM" id="SignalP"/>
    </source>
</evidence>
<organism evidence="2 3">
    <name type="scientific">Oceaniradius stylonematis</name>
    <dbReference type="NCBI Taxonomy" id="2184161"/>
    <lineage>
        <taxon>Bacteria</taxon>
        <taxon>Pseudomonadati</taxon>
        <taxon>Pseudomonadota</taxon>
        <taxon>Alphaproteobacteria</taxon>
        <taxon>Hyphomicrobiales</taxon>
        <taxon>Ahrensiaceae</taxon>
        <taxon>Oceaniradius</taxon>
    </lineage>
</organism>
<comment type="caution">
    <text evidence="2">The sequence shown here is derived from an EMBL/GenBank/DDBJ whole genome shotgun (WGS) entry which is preliminary data.</text>
</comment>
<accession>A0A3A8ALP6</accession>
<keyword evidence="1" id="KW-0732">Signal</keyword>
<dbReference type="RefSeq" id="WP_109767333.1">
    <property type="nucleotide sequence ID" value="NZ_CP159474.1"/>
</dbReference>
<proteinExistence type="predicted"/>
<sequence>MRIFLACLALLFFLPIGTATAWWMTVDRPQSWHEADWSGTDTLPDPGRNSDAAVYVMAARTGGLKGAVSVHSWLVYKRAGAAAYTRYDKVGWGMPVRRNAYTADARWYSNRPFIIRAIRGHEAASLIPAIESAIARYPHAGRGDYRTWPGPNSNTFVAHVLRAVPEIGAVLPPHAVGRDYLGAGPRAAVDRDARDLHLSLHGLAGLSAGLRSGFEVHLLGQAIGIDVMRPALKLPGIGRVGLAL</sequence>
<dbReference type="Pfam" id="PF12570">
    <property type="entry name" value="DUF3750"/>
    <property type="match status" value="1"/>
</dbReference>
<protein>
    <submittedName>
        <fullName evidence="2">DUF3750 domain-containing protein</fullName>
    </submittedName>
</protein>
<dbReference type="Proteomes" id="UP000246132">
    <property type="component" value="Unassembled WGS sequence"/>
</dbReference>
<keyword evidence="3" id="KW-1185">Reference proteome</keyword>
<gene>
    <name evidence="2" type="ORF">DEM25_010385</name>
</gene>
<dbReference type="InterPro" id="IPR022224">
    <property type="entry name" value="DUF3750"/>
</dbReference>